<feature type="region of interest" description="Disordered" evidence="1">
    <location>
        <begin position="29"/>
        <end position="69"/>
    </location>
</feature>
<protein>
    <submittedName>
        <fullName evidence="2">Uncharacterized protein</fullName>
    </submittedName>
</protein>
<dbReference type="EMBL" id="CAJOBS010001166">
    <property type="protein sequence ID" value="CAF4696857.1"/>
    <property type="molecule type" value="Genomic_DNA"/>
</dbReference>
<organism evidence="2 3">
    <name type="scientific">Rotaria socialis</name>
    <dbReference type="NCBI Taxonomy" id="392032"/>
    <lineage>
        <taxon>Eukaryota</taxon>
        <taxon>Metazoa</taxon>
        <taxon>Spiralia</taxon>
        <taxon>Gnathifera</taxon>
        <taxon>Rotifera</taxon>
        <taxon>Eurotatoria</taxon>
        <taxon>Bdelloidea</taxon>
        <taxon>Philodinida</taxon>
        <taxon>Philodinidae</taxon>
        <taxon>Rotaria</taxon>
    </lineage>
</organism>
<evidence type="ECO:0000256" key="1">
    <source>
        <dbReference type="SAM" id="MobiDB-lite"/>
    </source>
</evidence>
<evidence type="ECO:0000313" key="2">
    <source>
        <dbReference type="EMBL" id="CAF4696857.1"/>
    </source>
</evidence>
<feature type="compositionally biased region" description="Polar residues" evidence="1">
    <location>
        <begin position="53"/>
        <end position="69"/>
    </location>
</feature>
<gene>
    <name evidence="2" type="ORF">TOA249_LOCUS16801</name>
</gene>
<evidence type="ECO:0000313" key="3">
    <source>
        <dbReference type="Proteomes" id="UP000663838"/>
    </source>
</evidence>
<comment type="caution">
    <text evidence="2">The sequence shown here is derived from an EMBL/GenBank/DDBJ whole genome shotgun (WGS) entry which is preliminary data.</text>
</comment>
<name>A0A821IEI9_9BILA</name>
<sequence>MLLIINSDQRNISSSRSVTREQSMSYVRSVTSKTSSISNVKPSLSSLPESKSRLQSKPPTVPSNTSKTEIKMQLSSIPSRKDLDDIVDNLTTVVKRSQQISTPIKCSHVSRNVRRTTSLHIANRQNLSNSFVKASNSHHETLTDSNLDISRLNASRHSLRNLERFSGIKCSLPSATPTVPNTFKGLEKHTTPTKTKQINMSISSIDNPITPTATNGKVKSPWRLRFEKFLNHQELSPLSSPNETIAFQTAKTSSLNKENRTPSFRLSTRRTSKIHSISKSSKLLFLYIHMEAMHILFF</sequence>
<feature type="compositionally biased region" description="Polar residues" evidence="1">
    <location>
        <begin position="29"/>
        <end position="40"/>
    </location>
</feature>
<accession>A0A821IEI9</accession>
<reference evidence="2" key="1">
    <citation type="submission" date="2021-02" db="EMBL/GenBank/DDBJ databases">
        <authorList>
            <person name="Nowell W R."/>
        </authorList>
    </citation>
    <scope>NUCLEOTIDE SEQUENCE</scope>
</reference>
<dbReference type="AlphaFoldDB" id="A0A821IEI9"/>
<dbReference type="Proteomes" id="UP000663838">
    <property type="component" value="Unassembled WGS sequence"/>
</dbReference>
<proteinExistence type="predicted"/>